<gene>
    <name evidence="1" type="ORF">ABRQ07_18635</name>
</gene>
<accession>A0ABV1PEQ9</accession>
<sequence length="253" mass="28750">MTLYYHTSIKLSAKRNMKNIIKTIGCRRDATRESQPFPTEDALVTSFSSLIMVNEKNISLTREFNCGFGIADIVIFKILNQDDAKDLGKISADWAFTLRSLPLRKKFNVETVSVLSGASISASKKAIKEFIEAGFCEKKDNDFFIKIKNPKPLCKSIIAIEAKLKDWKRALWQASRYKIFSNQSWVVLDKHCATPAISNIKEFEKYNIGLATVTADGIYEEIFSPEPDDHKSELAFWKANSLLAKEHLDRVSR</sequence>
<reference evidence="1 2" key="1">
    <citation type="submission" date="2024-06" db="EMBL/GenBank/DDBJ databases">
        <title>Pangenomics to understand the prophage dynamics in the radiating lineages of P. brasiliense.</title>
        <authorList>
            <person name="Pardeshi L.A."/>
            <person name="Van Duivenbode I."/>
            <person name="Jonkheer E.M."/>
            <person name="Pel M.J.C."/>
            <person name="Kupczok A."/>
            <person name="De Ridder D."/>
            <person name="Smit S."/>
            <person name="Van Der Lee T.J."/>
        </authorList>
    </citation>
    <scope>NUCLEOTIDE SEQUENCE [LARGE SCALE GENOMIC DNA]</scope>
    <source>
        <strain evidence="1 2">PD 8607</strain>
    </source>
</reference>
<dbReference type="RefSeq" id="WP_211024074.1">
    <property type="nucleotide sequence ID" value="NZ_JAQRNC010000006.1"/>
</dbReference>
<comment type="caution">
    <text evidence="1">The sequence shown here is derived from an EMBL/GenBank/DDBJ whole genome shotgun (WGS) entry which is preliminary data.</text>
</comment>
<organism evidence="1 2">
    <name type="scientific">Pectobacterium polonicum</name>
    <dbReference type="NCBI Taxonomy" id="2485124"/>
    <lineage>
        <taxon>Bacteria</taxon>
        <taxon>Pseudomonadati</taxon>
        <taxon>Pseudomonadota</taxon>
        <taxon>Gammaproteobacteria</taxon>
        <taxon>Enterobacterales</taxon>
        <taxon>Pectobacteriaceae</taxon>
        <taxon>Pectobacterium</taxon>
    </lineage>
</organism>
<name>A0ABV1PEQ9_9GAMM</name>
<evidence type="ECO:0000313" key="1">
    <source>
        <dbReference type="EMBL" id="MEQ9939600.1"/>
    </source>
</evidence>
<evidence type="ECO:0000313" key="2">
    <source>
        <dbReference type="Proteomes" id="UP001463408"/>
    </source>
</evidence>
<keyword evidence="2" id="KW-1185">Reference proteome</keyword>
<dbReference type="EMBL" id="JBEHEF010000027">
    <property type="protein sequence ID" value="MEQ9939600.1"/>
    <property type="molecule type" value="Genomic_DNA"/>
</dbReference>
<protein>
    <submittedName>
        <fullName evidence="1">Uncharacterized protein</fullName>
    </submittedName>
</protein>
<dbReference type="Proteomes" id="UP001463408">
    <property type="component" value="Unassembled WGS sequence"/>
</dbReference>
<proteinExistence type="predicted"/>